<dbReference type="Proteomes" id="UP001519343">
    <property type="component" value="Unassembled WGS sequence"/>
</dbReference>
<dbReference type="InterPro" id="IPR047175">
    <property type="entry name" value="CotS-like"/>
</dbReference>
<dbReference type="PANTHER" id="PTHR39179:SF3">
    <property type="entry name" value="COTS-RELATED PROTEIN"/>
    <property type="match status" value="1"/>
</dbReference>
<keyword evidence="2" id="KW-1185">Reference proteome</keyword>
<dbReference type="EMBL" id="JAGGKT010000024">
    <property type="protein sequence ID" value="MBP1934613.1"/>
    <property type="molecule type" value="Genomic_DNA"/>
</dbReference>
<keyword evidence="1" id="KW-0418">Kinase</keyword>
<evidence type="ECO:0000313" key="2">
    <source>
        <dbReference type="Proteomes" id="UP001519343"/>
    </source>
</evidence>
<accession>A0ABS4GWF8</accession>
<evidence type="ECO:0000313" key="1">
    <source>
        <dbReference type="EMBL" id="MBP1934613.1"/>
    </source>
</evidence>
<dbReference type="InterPro" id="IPR011009">
    <property type="entry name" value="Kinase-like_dom_sf"/>
</dbReference>
<sequence length="349" mass="41459">MNGWIQEFQRQYQVVVYRYEERPKGFWLETSKGTYFLYPVPLAFRGKDNYVASMYEQMNSRLLLPIPVDQEGRIIAQLGEQGGLVTYWPYTEDERIDYALLGHSLASFHLTSAKRIKRFDNKYRGWNTWPRDWKKRVSLLPNFERVAANRAERNEADDFDQFFLENFKYLYHSGLSALAYLQDSNYPLVCKETKKYGRLTYVHFGPDQFVSVQGRFYFADMLSWIDDMRVRDIGQWIKADVRENGWDPRRVYPFLSAYHQRSPLLPEEFAIMYAMFLLPGRMIKKYEALYYQPSSIIGDNPEVELFREETEILTPYSAYRELKRNDVLLREFPGFVEDAFGVVIPTVTF</sequence>
<dbReference type="RefSeq" id="WP_209812601.1">
    <property type="nucleotide sequence ID" value="NZ_JAGGKT010000024.1"/>
</dbReference>
<organism evidence="1 2">
    <name type="scientific">Ammoniphilus resinae</name>
    <dbReference type="NCBI Taxonomy" id="861532"/>
    <lineage>
        <taxon>Bacteria</taxon>
        <taxon>Bacillati</taxon>
        <taxon>Bacillota</taxon>
        <taxon>Bacilli</taxon>
        <taxon>Bacillales</taxon>
        <taxon>Paenibacillaceae</taxon>
        <taxon>Aneurinibacillus group</taxon>
        <taxon>Ammoniphilus</taxon>
    </lineage>
</organism>
<name>A0ABS4GWF8_9BACL</name>
<keyword evidence="1" id="KW-0808">Transferase</keyword>
<dbReference type="SUPFAM" id="SSF56112">
    <property type="entry name" value="Protein kinase-like (PK-like)"/>
    <property type="match status" value="1"/>
</dbReference>
<proteinExistence type="predicted"/>
<dbReference type="GO" id="GO:0016301">
    <property type="term" value="F:kinase activity"/>
    <property type="evidence" value="ECO:0007669"/>
    <property type="project" value="UniProtKB-KW"/>
</dbReference>
<gene>
    <name evidence="1" type="ORF">J2Z37_004633</name>
</gene>
<dbReference type="Gene3D" id="3.90.1200.10">
    <property type="match status" value="1"/>
</dbReference>
<comment type="caution">
    <text evidence="1">The sequence shown here is derived from an EMBL/GenBank/DDBJ whole genome shotgun (WGS) entry which is preliminary data.</text>
</comment>
<protein>
    <submittedName>
        <fullName evidence="1">Ser/Thr protein kinase RdoA (MazF antagonist)</fullName>
    </submittedName>
</protein>
<dbReference type="PANTHER" id="PTHR39179">
    <property type="entry name" value="SPORE COAT PROTEIN I"/>
    <property type="match status" value="1"/>
</dbReference>
<reference evidence="1 2" key="1">
    <citation type="submission" date="2021-03" db="EMBL/GenBank/DDBJ databases">
        <title>Genomic Encyclopedia of Type Strains, Phase IV (KMG-IV): sequencing the most valuable type-strain genomes for metagenomic binning, comparative biology and taxonomic classification.</title>
        <authorList>
            <person name="Goeker M."/>
        </authorList>
    </citation>
    <scope>NUCLEOTIDE SEQUENCE [LARGE SCALE GENOMIC DNA]</scope>
    <source>
        <strain evidence="1 2">DSM 24738</strain>
    </source>
</reference>